<dbReference type="Pfam" id="PF02931">
    <property type="entry name" value="Neur_chan_LBD"/>
    <property type="match status" value="1"/>
</dbReference>
<dbReference type="OrthoDB" id="5865219at2759"/>
<keyword evidence="3 5" id="KW-1133">Transmembrane helix</keyword>
<protein>
    <recommendedName>
        <fullName evidence="6">Neurotransmitter-gated ion-channel ligand-binding domain-containing protein</fullName>
    </recommendedName>
</protein>
<evidence type="ECO:0000313" key="8">
    <source>
        <dbReference type="Proteomes" id="UP000835052"/>
    </source>
</evidence>
<evidence type="ECO:0000256" key="5">
    <source>
        <dbReference type="RuleBase" id="RU000687"/>
    </source>
</evidence>
<dbReference type="Gene3D" id="2.70.170.10">
    <property type="entry name" value="Neurotransmitter-gated ion-channel ligand-binding domain"/>
    <property type="match status" value="1"/>
</dbReference>
<evidence type="ECO:0000313" key="7">
    <source>
        <dbReference type="EMBL" id="CAD6190203.1"/>
    </source>
</evidence>
<evidence type="ECO:0000256" key="4">
    <source>
        <dbReference type="ARBA" id="ARBA00023136"/>
    </source>
</evidence>
<evidence type="ECO:0000256" key="2">
    <source>
        <dbReference type="ARBA" id="ARBA00022692"/>
    </source>
</evidence>
<dbReference type="InterPro" id="IPR006202">
    <property type="entry name" value="Neur_chan_lig-bd"/>
</dbReference>
<feature type="transmembrane region" description="Helical" evidence="5">
    <location>
        <begin position="229"/>
        <end position="252"/>
    </location>
</feature>
<proteinExistence type="inferred from homology"/>
<dbReference type="SUPFAM" id="SSF90112">
    <property type="entry name" value="Neurotransmitter-gated ion-channel transmembrane pore"/>
    <property type="match status" value="1"/>
</dbReference>
<evidence type="ECO:0000256" key="1">
    <source>
        <dbReference type="ARBA" id="ARBA00004141"/>
    </source>
</evidence>
<comment type="caution">
    <text evidence="7">The sequence shown here is derived from an EMBL/GenBank/DDBJ whole genome shotgun (WGS) entry which is preliminary data.</text>
</comment>
<dbReference type="EMBL" id="CAJGYM010000014">
    <property type="protein sequence ID" value="CAD6190203.1"/>
    <property type="molecule type" value="Genomic_DNA"/>
</dbReference>
<reference evidence="7" key="1">
    <citation type="submission" date="2020-10" db="EMBL/GenBank/DDBJ databases">
        <authorList>
            <person name="Kikuchi T."/>
        </authorList>
    </citation>
    <scope>NUCLEOTIDE SEQUENCE</scope>
    <source>
        <strain evidence="7">NKZ352</strain>
    </source>
</reference>
<keyword evidence="5" id="KW-0406">Ion transport</keyword>
<feature type="transmembrane region" description="Helical" evidence="5">
    <location>
        <begin position="264"/>
        <end position="297"/>
    </location>
</feature>
<evidence type="ECO:0000256" key="3">
    <source>
        <dbReference type="ARBA" id="ARBA00022989"/>
    </source>
</evidence>
<gene>
    <name evidence="7" type="ORF">CAUJ_LOCUS6122</name>
</gene>
<dbReference type="PANTHER" id="PTHR18945">
    <property type="entry name" value="NEUROTRANSMITTER GATED ION CHANNEL"/>
    <property type="match status" value="1"/>
</dbReference>
<dbReference type="InterPro" id="IPR036719">
    <property type="entry name" value="Neuro-gated_channel_TM_sf"/>
</dbReference>
<dbReference type="PRINTS" id="PR00252">
    <property type="entry name" value="NRIONCHANNEL"/>
</dbReference>
<dbReference type="InterPro" id="IPR036734">
    <property type="entry name" value="Neur_chan_lig-bd_sf"/>
</dbReference>
<dbReference type="GO" id="GO:0005230">
    <property type="term" value="F:extracellular ligand-gated monoatomic ion channel activity"/>
    <property type="evidence" value="ECO:0007669"/>
    <property type="project" value="InterPro"/>
</dbReference>
<dbReference type="InterPro" id="IPR018000">
    <property type="entry name" value="Neurotransmitter_ion_chnl_CS"/>
</dbReference>
<sequence length="403" mass="46353">MNKITLLSILFFNPATPQTYPRLADSLKNYDKRFSPFYYDRKTVTVNLIIPYIILLIVKENESRAEWILSYEMRWIDPRLAFNSSEYGAEHYFIPSSEVWKPRSFIYNLVDYKDASGEDVNNDVKVNASGEVSFRRTLFANCMCEVHVENFPFDTQGCVITFTNPTNPIAEERIQASIDNFRERGYSAYTGNTEFAFSNISLTVLHTQILGERQEMTIFVAHLKRYPNYYILIVVMPTFAIGIIAITGALLPVRGEESGDIIELALATILALGLAWLGFYIIFVLAETCLAFAIGYIKGRYICPMMDTRPPRKFLLKMTRVSLEGWNSDVDLKASIKGNNGVIERKEVKEQLKINRHIWGQVRYRVSLIIFVVLQLFNALLLLAFFIPSWLPEAEIRPYQVSF</sequence>
<feature type="domain" description="Neurotransmitter-gated ion-channel ligand-binding" evidence="6">
    <location>
        <begin position="25"/>
        <end position="216"/>
    </location>
</feature>
<dbReference type="GO" id="GO:0004888">
    <property type="term" value="F:transmembrane signaling receptor activity"/>
    <property type="evidence" value="ECO:0007669"/>
    <property type="project" value="InterPro"/>
</dbReference>
<dbReference type="PROSITE" id="PS00236">
    <property type="entry name" value="NEUROTR_ION_CHANNEL"/>
    <property type="match status" value="1"/>
</dbReference>
<name>A0A8S1H4X5_9PELO</name>
<keyword evidence="4 5" id="KW-0472">Membrane</keyword>
<comment type="subcellular location">
    <subcellularLocation>
        <location evidence="1">Membrane</location>
        <topology evidence="1">Multi-pass membrane protein</topology>
    </subcellularLocation>
</comment>
<dbReference type="SUPFAM" id="SSF63712">
    <property type="entry name" value="Nicotinic receptor ligand binding domain-like"/>
    <property type="match status" value="1"/>
</dbReference>
<keyword evidence="5" id="KW-0407">Ion channel</keyword>
<accession>A0A8S1H4X5</accession>
<dbReference type="Proteomes" id="UP000835052">
    <property type="component" value="Unassembled WGS sequence"/>
</dbReference>
<keyword evidence="2 5" id="KW-0812">Transmembrane</keyword>
<keyword evidence="8" id="KW-1185">Reference proteome</keyword>
<dbReference type="CDD" id="cd18989">
    <property type="entry name" value="LGIC_ECD_cation"/>
    <property type="match status" value="1"/>
</dbReference>
<dbReference type="AlphaFoldDB" id="A0A8S1H4X5"/>
<keyword evidence="5" id="KW-0813">Transport</keyword>
<dbReference type="GO" id="GO:0016020">
    <property type="term" value="C:membrane"/>
    <property type="evidence" value="ECO:0007669"/>
    <property type="project" value="UniProtKB-SubCell"/>
</dbReference>
<comment type="caution">
    <text evidence="5">Lacks conserved residue(s) required for the propagation of feature annotation.</text>
</comment>
<dbReference type="InterPro" id="IPR006201">
    <property type="entry name" value="Neur_channel"/>
</dbReference>
<organism evidence="7 8">
    <name type="scientific">Caenorhabditis auriculariae</name>
    <dbReference type="NCBI Taxonomy" id="2777116"/>
    <lineage>
        <taxon>Eukaryota</taxon>
        <taxon>Metazoa</taxon>
        <taxon>Ecdysozoa</taxon>
        <taxon>Nematoda</taxon>
        <taxon>Chromadorea</taxon>
        <taxon>Rhabditida</taxon>
        <taxon>Rhabditina</taxon>
        <taxon>Rhabditomorpha</taxon>
        <taxon>Rhabditoidea</taxon>
        <taxon>Rhabditidae</taxon>
        <taxon>Peloderinae</taxon>
        <taxon>Caenorhabditis</taxon>
    </lineage>
</organism>
<evidence type="ECO:0000259" key="6">
    <source>
        <dbReference type="Pfam" id="PF02931"/>
    </source>
</evidence>
<feature type="transmembrane region" description="Helical" evidence="5">
    <location>
        <begin position="366"/>
        <end position="387"/>
    </location>
</feature>
<comment type="similarity">
    <text evidence="5">Belongs to the ligand-gated ion channel (TC 1.A.9) family.</text>
</comment>